<evidence type="ECO:0000256" key="1">
    <source>
        <dbReference type="SAM" id="SignalP"/>
    </source>
</evidence>
<name>A0ABR7WSM7_9SPHI</name>
<accession>A0ABR7WSM7</accession>
<dbReference type="InterPro" id="IPR032560">
    <property type="entry name" value="DUF4932"/>
</dbReference>
<feature type="signal peptide" evidence="1">
    <location>
        <begin position="1"/>
        <end position="19"/>
    </location>
</feature>
<proteinExistence type="predicted"/>
<dbReference type="Proteomes" id="UP000606600">
    <property type="component" value="Unassembled WGS sequence"/>
</dbReference>
<evidence type="ECO:0000313" key="3">
    <source>
        <dbReference type="Proteomes" id="UP000606600"/>
    </source>
</evidence>
<comment type="caution">
    <text evidence="2">The sequence shown here is derived from an EMBL/GenBank/DDBJ whole genome shotgun (WGS) entry which is preliminary data.</text>
</comment>
<feature type="chain" id="PRO_5045127008" evidence="1">
    <location>
        <begin position="20"/>
        <end position="352"/>
    </location>
</feature>
<dbReference type="RefSeq" id="WP_191189969.1">
    <property type="nucleotide sequence ID" value="NZ_JACWMY010000008.1"/>
</dbReference>
<reference evidence="2 3" key="1">
    <citation type="submission" date="2020-09" db="EMBL/GenBank/DDBJ databases">
        <title>Novel species of Mucilaginibacter isolated from a glacier on the Tibetan Plateau.</title>
        <authorList>
            <person name="Liu Q."/>
            <person name="Xin Y.-H."/>
        </authorList>
    </citation>
    <scope>NUCLEOTIDE SEQUENCE [LARGE SCALE GENOMIC DNA]</scope>
    <source>
        <strain evidence="2 3">ZT4R22</strain>
    </source>
</reference>
<sequence length="352" mass="41797">MKRSITICLLLLLPMLAVCQEKLTVKVHPGVELFTIIQILAEKYPQPNPSAYSKEALAYFDQYKNHPAVQKVKSFGNTYTDLVELGWCMSDFPNIKIYEPTGEINWYKMYGKENVLEYLKLCRDFFNDSKFWEFYQQHLPRYTAWGEQMKHKLDSVQYIKNLQDFYRYNADVKWYICVDPLNSWGSHAIMTKAINPQFADLLVYNTGYFTRGGKADADPVFEFKDFENLVWHEGSHVYVNGLLNDHAKEIEALDYLFNKDDDGQKRNNITTWRYCFDETLVRSITAALYKKYRTERLYKRQLAKETLSDFIYVDELAPFIYDKYINSTRYKNFTEFFPQILKFLAEKHPKVK</sequence>
<gene>
    <name evidence="2" type="ORF">IDJ77_15935</name>
</gene>
<evidence type="ECO:0000313" key="2">
    <source>
        <dbReference type="EMBL" id="MBD1365307.1"/>
    </source>
</evidence>
<keyword evidence="1" id="KW-0732">Signal</keyword>
<dbReference type="Pfam" id="PF16286">
    <property type="entry name" value="DUF4932"/>
    <property type="match status" value="1"/>
</dbReference>
<organism evidence="2 3">
    <name type="scientific">Mucilaginibacter pankratovii</name>
    <dbReference type="NCBI Taxonomy" id="2772110"/>
    <lineage>
        <taxon>Bacteria</taxon>
        <taxon>Pseudomonadati</taxon>
        <taxon>Bacteroidota</taxon>
        <taxon>Sphingobacteriia</taxon>
        <taxon>Sphingobacteriales</taxon>
        <taxon>Sphingobacteriaceae</taxon>
        <taxon>Mucilaginibacter</taxon>
    </lineage>
</organism>
<dbReference type="EMBL" id="JACWMY010000008">
    <property type="protein sequence ID" value="MBD1365307.1"/>
    <property type="molecule type" value="Genomic_DNA"/>
</dbReference>
<keyword evidence="3" id="KW-1185">Reference proteome</keyword>
<protein>
    <submittedName>
        <fullName evidence="2">DUF4932 domain-containing protein</fullName>
    </submittedName>
</protein>